<accession>A0A369LBY1</accession>
<gene>
    <name evidence="2" type="ORF">C1880_05445</name>
</gene>
<reference evidence="2 3" key="1">
    <citation type="journal article" date="2018" name="Elife">
        <title>Discovery and characterization of a prevalent human gut bacterial enzyme sufficient for the inactivation of a family of plant toxins.</title>
        <authorList>
            <person name="Koppel N."/>
            <person name="Bisanz J.E."/>
            <person name="Pandelia M.E."/>
            <person name="Turnbaugh P.J."/>
            <person name="Balskus E.P."/>
        </authorList>
    </citation>
    <scope>NUCLEOTIDE SEQUENCE [LARGE SCALE GENOMIC DNA]</scope>
    <source>
        <strain evidence="3">anaerobia AP69FAA</strain>
    </source>
</reference>
<dbReference type="EMBL" id="PPTP01000004">
    <property type="protein sequence ID" value="RDB55665.1"/>
    <property type="molecule type" value="Genomic_DNA"/>
</dbReference>
<proteinExistence type="predicted"/>
<name>A0A369LBY1_9ACTN</name>
<evidence type="ECO:0000256" key="1">
    <source>
        <dbReference type="SAM" id="Phobius"/>
    </source>
</evidence>
<keyword evidence="3" id="KW-1185">Reference proteome</keyword>
<sequence length="60" mass="6416">MTRRSQAHNAEAAELTHGLKAVALLSLSRFAYDASAILWPSVAILAIAKIASIRAIVSIR</sequence>
<organism evidence="2 3">
    <name type="scientific">Senegalimassilia anaerobia</name>
    <dbReference type="NCBI Taxonomy" id="1473216"/>
    <lineage>
        <taxon>Bacteria</taxon>
        <taxon>Bacillati</taxon>
        <taxon>Actinomycetota</taxon>
        <taxon>Coriobacteriia</taxon>
        <taxon>Coriobacteriales</taxon>
        <taxon>Coriobacteriaceae</taxon>
        <taxon>Senegalimassilia</taxon>
    </lineage>
</organism>
<protein>
    <submittedName>
        <fullName evidence="2">Uncharacterized protein</fullName>
    </submittedName>
</protein>
<comment type="caution">
    <text evidence="2">The sequence shown here is derived from an EMBL/GenBank/DDBJ whole genome shotgun (WGS) entry which is preliminary data.</text>
</comment>
<keyword evidence="1" id="KW-0812">Transmembrane</keyword>
<evidence type="ECO:0000313" key="3">
    <source>
        <dbReference type="Proteomes" id="UP000253792"/>
    </source>
</evidence>
<dbReference type="AlphaFoldDB" id="A0A369LBY1"/>
<evidence type="ECO:0000313" key="2">
    <source>
        <dbReference type="EMBL" id="RDB55665.1"/>
    </source>
</evidence>
<keyword evidence="1" id="KW-1133">Transmembrane helix</keyword>
<dbReference type="Proteomes" id="UP000253792">
    <property type="component" value="Unassembled WGS sequence"/>
</dbReference>
<feature type="transmembrane region" description="Helical" evidence="1">
    <location>
        <begin position="37"/>
        <end position="57"/>
    </location>
</feature>
<keyword evidence="1" id="KW-0472">Membrane</keyword>